<dbReference type="GeneID" id="63840750"/>
<evidence type="ECO:0000256" key="4">
    <source>
        <dbReference type="ARBA" id="ARBA00023136"/>
    </source>
</evidence>
<comment type="caution">
    <text evidence="8">The sequence shown here is derived from an EMBL/GenBank/DDBJ whole genome shotgun (WGS) entry which is preliminary data.</text>
</comment>
<dbReference type="Proteomes" id="UP000803844">
    <property type="component" value="Unassembled WGS sequence"/>
</dbReference>
<dbReference type="OrthoDB" id="5954308at2759"/>
<evidence type="ECO:0000256" key="7">
    <source>
        <dbReference type="SAM" id="Phobius"/>
    </source>
</evidence>
<name>A0A9P5CNE3_CRYP1</name>
<feature type="transmembrane region" description="Helical" evidence="7">
    <location>
        <begin position="55"/>
        <end position="80"/>
    </location>
</feature>
<gene>
    <name evidence="8" type="ORF">M406DRAFT_357240</name>
</gene>
<reference evidence="8" key="1">
    <citation type="journal article" date="2020" name="Phytopathology">
        <title>Genome sequence of the chestnut blight fungus Cryphonectria parasitica EP155: A fundamental resource for an archetypical invasive plant pathogen.</title>
        <authorList>
            <person name="Crouch J.A."/>
            <person name="Dawe A."/>
            <person name="Aerts A."/>
            <person name="Barry K."/>
            <person name="Churchill A.C.L."/>
            <person name="Grimwood J."/>
            <person name="Hillman B."/>
            <person name="Milgroom M.G."/>
            <person name="Pangilinan J."/>
            <person name="Smith M."/>
            <person name="Salamov A."/>
            <person name="Schmutz J."/>
            <person name="Yadav J."/>
            <person name="Grigoriev I.V."/>
            <person name="Nuss D."/>
        </authorList>
    </citation>
    <scope>NUCLEOTIDE SEQUENCE</scope>
    <source>
        <strain evidence="8">EP155</strain>
    </source>
</reference>
<dbReference type="EMBL" id="MU032349">
    <property type="protein sequence ID" value="KAF3763820.1"/>
    <property type="molecule type" value="Genomic_DNA"/>
</dbReference>
<accession>A0A9P5CNE3</accession>
<feature type="transmembrane region" description="Helical" evidence="7">
    <location>
        <begin position="100"/>
        <end position="122"/>
    </location>
</feature>
<dbReference type="RefSeq" id="XP_040774781.1">
    <property type="nucleotide sequence ID" value="XM_040923621.1"/>
</dbReference>
<feature type="region of interest" description="Disordered" evidence="6">
    <location>
        <begin position="139"/>
        <end position="194"/>
    </location>
</feature>
<evidence type="ECO:0000256" key="6">
    <source>
        <dbReference type="SAM" id="MobiDB-lite"/>
    </source>
</evidence>
<comment type="similarity">
    <text evidence="5">Belongs to the anthrone oxygenase family.</text>
</comment>
<keyword evidence="4 7" id="KW-0472">Membrane</keyword>
<keyword evidence="3 7" id="KW-1133">Transmembrane helix</keyword>
<proteinExistence type="inferred from homology"/>
<dbReference type="PANTHER" id="PTHR35042">
    <property type="entry name" value="ANTHRONE OXYGENASE ENCC"/>
    <property type="match status" value="1"/>
</dbReference>
<evidence type="ECO:0000313" key="8">
    <source>
        <dbReference type="EMBL" id="KAF3763820.1"/>
    </source>
</evidence>
<dbReference type="GO" id="GO:0016020">
    <property type="term" value="C:membrane"/>
    <property type="evidence" value="ECO:0007669"/>
    <property type="project" value="UniProtKB-SubCell"/>
</dbReference>
<protein>
    <recommendedName>
        <fullName evidence="10">DUF1772-domain-containing protein</fullName>
    </recommendedName>
</protein>
<dbReference type="Pfam" id="PF08592">
    <property type="entry name" value="Anthrone_oxy"/>
    <property type="match status" value="1"/>
</dbReference>
<feature type="compositionally biased region" description="Basic and acidic residues" evidence="6">
    <location>
        <begin position="172"/>
        <end position="194"/>
    </location>
</feature>
<evidence type="ECO:0000256" key="2">
    <source>
        <dbReference type="ARBA" id="ARBA00022692"/>
    </source>
</evidence>
<evidence type="ECO:0000256" key="5">
    <source>
        <dbReference type="ARBA" id="ARBA00034313"/>
    </source>
</evidence>
<sequence>MSTLTTLLQTSSIITSLLAAGGIATLTFFVVPILQSQPTSRSLPAMRWLFSRGSHVFPTAALISAAGFGALALQSLPLVSWRQLWREVATLGIRAMSARAPGYAAAALLCLSIGPYTGVVMLPNNFALIKLNADEGGSRSAHSAEVRSPSGAATGKEEKSALGSVEGEGEADEFKDLSGPQEKTRRDGGTGANDEKVRAMLGKFGRQNLVRAVLMGSGGMLGLLTALM</sequence>
<evidence type="ECO:0000313" key="9">
    <source>
        <dbReference type="Proteomes" id="UP000803844"/>
    </source>
</evidence>
<organism evidence="8 9">
    <name type="scientific">Cryphonectria parasitica (strain ATCC 38755 / EP155)</name>
    <dbReference type="NCBI Taxonomy" id="660469"/>
    <lineage>
        <taxon>Eukaryota</taxon>
        <taxon>Fungi</taxon>
        <taxon>Dikarya</taxon>
        <taxon>Ascomycota</taxon>
        <taxon>Pezizomycotina</taxon>
        <taxon>Sordariomycetes</taxon>
        <taxon>Sordariomycetidae</taxon>
        <taxon>Diaporthales</taxon>
        <taxon>Cryphonectriaceae</taxon>
        <taxon>Cryphonectria-Endothia species complex</taxon>
        <taxon>Cryphonectria</taxon>
    </lineage>
</organism>
<feature type="transmembrane region" description="Helical" evidence="7">
    <location>
        <begin position="12"/>
        <end position="34"/>
    </location>
</feature>
<dbReference type="InterPro" id="IPR013901">
    <property type="entry name" value="Anthrone_oxy"/>
</dbReference>
<dbReference type="PANTHER" id="PTHR35042:SF1">
    <property type="entry name" value="DUF1772-DOMAIN-CONTAINING PROTEIN"/>
    <property type="match status" value="1"/>
</dbReference>
<evidence type="ECO:0000256" key="1">
    <source>
        <dbReference type="ARBA" id="ARBA00004141"/>
    </source>
</evidence>
<keyword evidence="2 7" id="KW-0812">Transmembrane</keyword>
<dbReference type="AlphaFoldDB" id="A0A9P5CNE3"/>
<comment type="subcellular location">
    <subcellularLocation>
        <location evidence="1">Membrane</location>
        <topology evidence="1">Multi-pass membrane protein</topology>
    </subcellularLocation>
</comment>
<evidence type="ECO:0000256" key="3">
    <source>
        <dbReference type="ARBA" id="ARBA00022989"/>
    </source>
</evidence>
<evidence type="ECO:0008006" key="10">
    <source>
        <dbReference type="Google" id="ProtNLM"/>
    </source>
</evidence>
<keyword evidence="9" id="KW-1185">Reference proteome</keyword>